<keyword evidence="8" id="KW-1185">Reference proteome</keyword>
<keyword evidence="5" id="KW-0862">Zinc</keyword>
<accession>A0A166E8Z1</accession>
<evidence type="ECO:0000313" key="8">
    <source>
        <dbReference type="Proteomes" id="UP000077755"/>
    </source>
</evidence>
<dbReference type="Gramene" id="KZN06251">
    <property type="protein sequence ID" value="KZN06251"/>
    <property type="gene ID" value="DCAR_007088"/>
</dbReference>
<reference evidence="7" key="1">
    <citation type="journal article" date="2016" name="Nat. Genet.">
        <title>A high-quality carrot genome assembly provides new insights into carotenoid accumulation and asterid genome evolution.</title>
        <authorList>
            <person name="Iorizzo M."/>
            <person name="Ellison S."/>
            <person name="Senalik D."/>
            <person name="Zeng P."/>
            <person name="Satapoomin P."/>
            <person name="Huang J."/>
            <person name="Bowman M."/>
            <person name="Iovene M."/>
            <person name="Sanseverino W."/>
            <person name="Cavagnaro P."/>
            <person name="Yildiz M."/>
            <person name="Macko-Podgorni A."/>
            <person name="Moranska E."/>
            <person name="Grzebelus E."/>
            <person name="Grzebelus D."/>
            <person name="Ashrafi H."/>
            <person name="Zheng Z."/>
            <person name="Cheng S."/>
            <person name="Spooner D."/>
            <person name="Van Deynze A."/>
            <person name="Simon P."/>
        </authorList>
    </citation>
    <scope>NUCLEOTIDE SEQUENCE</scope>
    <source>
        <tissue evidence="7">Leaf</tissue>
    </source>
</reference>
<evidence type="ECO:0000256" key="6">
    <source>
        <dbReference type="ARBA" id="ARBA00023049"/>
    </source>
</evidence>
<dbReference type="PANTHER" id="PTHR22726">
    <property type="entry name" value="METALLOENDOPEPTIDASE OMA1"/>
    <property type="match status" value="1"/>
</dbReference>
<proteinExistence type="predicted"/>
<keyword evidence="6" id="KW-0482">Metalloprotease</keyword>
<evidence type="ECO:0000256" key="3">
    <source>
        <dbReference type="ARBA" id="ARBA00022723"/>
    </source>
</evidence>
<evidence type="ECO:0000313" key="7">
    <source>
        <dbReference type="EMBL" id="WOG88770.1"/>
    </source>
</evidence>
<dbReference type="CDD" id="cd07331">
    <property type="entry name" value="M48C_Oma1_like"/>
    <property type="match status" value="1"/>
</dbReference>
<evidence type="ECO:0000256" key="4">
    <source>
        <dbReference type="ARBA" id="ARBA00022801"/>
    </source>
</evidence>
<dbReference type="InterPro" id="IPR051156">
    <property type="entry name" value="Mito/Outer_Membr_Metalloprot"/>
</dbReference>
<dbReference type="PANTHER" id="PTHR22726:SF1">
    <property type="entry name" value="METALLOENDOPEPTIDASE OMA1, MITOCHONDRIAL"/>
    <property type="match status" value="1"/>
</dbReference>
<dbReference type="Gene3D" id="3.30.2010.10">
    <property type="entry name" value="Metalloproteases ('zincins'), catalytic domain"/>
    <property type="match status" value="1"/>
</dbReference>
<gene>
    <name evidence="7" type="ORF">DCAR_0208005</name>
</gene>
<dbReference type="Pfam" id="PF01435">
    <property type="entry name" value="Peptidase_M48"/>
    <property type="match status" value="1"/>
</dbReference>
<keyword evidence="3" id="KW-0479">Metal-binding</keyword>
<dbReference type="Proteomes" id="UP000077755">
    <property type="component" value="Chromosome 2"/>
</dbReference>
<dbReference type="GO" id="GO:0051603">
    <property type="term" value="P:proteolysis involved in protein catabolic process"/>
    <property type="evidence" value="ECO:0007669"/>
    <property type="project" value="TreeGrafter"/>
</dbReference>
<organism evidence="7 8">
    <name type="scientific">Daucus carota subsp. sativus</name>
    <name type="common">Carrot</name>
    <dbReference type="NCBI Taxonomy" id="79200"/>
    <lineage>
        <taxon>Eukaryota</taxon>
        <taxon>Viridiplantae</taxon>
        <taxon>Streptophyta</taxon>
        <taxon>Embryophyta</taxon>
        <taxon>Tracheophyta</taxon>
        <taxon>Spermatophyta</taxon>
        <taxon>Magnoliopsida</taxon>
        <taxon>eudicotyledons</taxon>
        <taxon>Gunneridae</taxon>
        <taxon>Pentapetalae</taxon>
        <taxon>asterids</taxon>
        <taxon>campanulids</taxon>
        <taxon>Apiales</taxon>
        <taxon>Apiaceae</taxon>
        <taxon>Apioideae</taxon>
        <taxon>Scandiceae</taxon>
        <taxon>Daucinae</taxon>
        <taxon>Daucus</taxon>
        <taxon>Daucus sect. Daucus</taxon>
    </lineage>
</organism>
<dbReference type="GO" id="GO:0004222">
    <property type="term" value="F:metalloendopeptidase activity"/>
    <property type="evidence" value="ECO:0007669"/>
    <property type="project" value="InterPro"/>
</dbReference>
<keyword evidence="4" id="KW-0378">Hydrolase</keyword>
<dbReference type="EMBL" id="CP093344">
    <property type="protein sequence ID" value="WOG88770.1"/>
    <property type="molecule type" value="Genomic_DNA"/>
</dbReference>
<evidence type="ECO:0000256" key="5">
    <source>
        <dbReference type="ARBA" id="ARBA00022833"/>
    </source>
</evidence>
<keyword evidence="2" id="KW-0645">Protease</keyword>
<comment type="cofactor">
    <cofactor evidence="1">
        <name>Zn(2+)</name>
        <dbReference type="ChEBI" id="CHEBI:29105"/>
    </cofactor>
</comment>
<name>A0A166E8Z1_DAUCS</name>
<dbReference type="GO" id="GO:0016020">
    <property type="term" value="C:membrane"/>
    <property type="evidence" value="ECO:0007669"/>
    <property type="project" value="TreeGrafter"/>
</dbReference>
<dbReference type="GO" id="GO:0046872">
    <property type="term" value="F:metal ion binding"/>
    <property type="evidence" value="ECO:0007669"/>
    <property type="project" value="UniProtKB-KW"/>
</dbReference>
<evidence type="ECO:0000256" key="2">
    <source>
        <dbReference type="ARBA" id="ARBA00022670"/>
    </source>
</evidence>
<sequence length="454" mass="51813">MLQDAKLYLFSPKLIAPKNYQTAAPTISSQPQHCLFHWYPFTSSKTLGFNQSFWSQNHHFHKLILTKFACYKNSVLRLFDSKKPGSNPAPNFSRLNRNFLVQSPSAAIGFRTLGAVRHYHKYRGPSLALKDYSKFARFMKHVKEYKVLYIVGIGIVTIFTIGSWETIPYSKRKHFVLIPPSKDTSFGNFISRTREEIFVLPQDHPDSVRVRSISNKILRALQSDLKIKEMTGLEYSSRNITSNVDEKEAAVPWWRRTKFSTRHLEGLGWEVVVVDRYLNNAYVLPGGKIVVYKYLLKSCKSDDQVAAVIGHEVGHVVARHYAERFTKALWFVIGMMIIFSGGSGRSPPPHPLGTEKLAELVLNPCSRRNEKEADYIGLLLMASAGYDPREAPKVYEMLDPPDDSSTSKFKFIRDFFSELFSTHPSGKKRIAALSKPKVMEEAMTRYSKAIEATR</sequence>
<dbReference type="AlphaFoldDB" id="A0A166E8Z1"/>
<evidence type="ECO:0000256" key="1">
    <source>
        <dbReference type="ARBA" id="ARBA00001947"/>
    </source>
</evidence>
<protein>
    <submittedName>
        <fullName evidence="7">Uncharacterized protein</fullName>
    </submittedName>
</protein>
<reference evidence="7" key="2">
    <citation type="submission" date="2022-03" db="EMBL/GenBank/DDBJ databases">
        <title>Draft title - Genomic analysis of global carrot germplasm unveils the trajectory of domestication and the origin of high carotenoid orange carrot.</title>
        <authorList>
            <person name="Iorizzo M."/>
            <person name="Ellison S."/>
            <person name="Senalik D."/>
            <person name="Macko-Podgorni A."/>
            <person name="Grzebelus D."/>
            <person name="Bostan H."/>
            <person name="Rolling W."/>
            <person name="Curaba J."/>
            <person name="Simon P."/>
        </authorList>
    </citation>
    <scope>NUCLEOTIDE SEQUENCE</scope>
    <source>
        <tissue evidence="7">Leaf</tissue>
    </source>
</reference>
<dbReference type="InterPro" id="IPR001915">
    <property type="entry name" value="Peptidase_M48"/>
</dbReference>